<dbReference type="Pfam" id="PF21384">
    <property type="entry name" value="Cas3_I-F_Cas2"/>
    <property type="match status" value="1"/>
</dbReference>
<organism evidence="10 11">
    <name type="scientific">Comamonas faecalis</name>
    <dbReference type="NCBI Taxonomy" id="1387849"/>
    <lineage>
        <taxon>Bacteria</taxon>
        <taxon>Pseudomonadati</taxon>
        <taxon>Pseudomonadota</taxon>
        <taxon>Betaproteobacteria</taxon>
        <taxon>Burkholderiales</taxon>
        <taxon>Comamonadaceae</taxon>
        <taxon>Comamonas</taxon>
    </lineage>
</organism>
<evidence type="ECO:0000256" key="1">
    <source>
        <dbReference type="ARBA" id="ARBA00006847"/>
    </source>
</evidence>
<protein>
    <submittedName>
        <fullName evidence="10">Type I-F CRISPR-associated helicase Cas3f</fullName>
    </submittedName>
</protein>
<gene>
    <name evidence="10" type="primary">cas3f</name>
    <name evidence="10" type="ORF">GCM10022279_26140</name>
</gene>
<dbReference type="Pfam" id="PF21802">
    <property type="entry name" value="Cas3-like_C"/>
    <property type="match status" value="1"/>
</dbReference>
<evidence type="ECO:0000313" key="10">
    <source>
        <dbReference type="EMBL" id="GAA4000997.1"/>
    </source>
</evidence>
<dbReference type="InterPro" id="IPR013395">
    <property type="entry name" value="CRISPR-assoc_Cas3_yers"/>
</dbReference>
<evidence type="ECO:0000256" key="7">
    <source>
        <dbReference type="ARBA" id="ARBA00022840"/>
    </source>
</evidence>
<evidence type="ECO:0000313" key="11">
    <source>
        <dbReference type="Proteomes" id="UP001501627"/>
    </source>
</evidence>
<sequence length="1178" mass="132068">MNVLFVAQCTKNALTETRRTLDQFAERRGERTWQTPITQAGLDTVRRLLRQSARKNTAVACHWIRGRDHSELLWVVGDARQFNDQGAVPTNTTARNVLRTEDENAWHRLPLMTALAALAALLHDLGKATQAFQNRLRNPGLRERNHYRHEWVSVRLFQAFVGSDDDAGWLQRLAACAEPGTDAQAFEALWLDHANGRLLRDGLDEPRAARHLPFARLPPLAQAVAWLVFTHHRLPCLPVQRPDGSCDEDMDESRAQWRRFGAHPRFVNANELDGVLARISADWNEPRERADPATVQAHWHFPHGLPVAMPAWRKQAARYARKLLELSQAPGQESVLHDPFAMHVSRLCLMLADHHYSSITDKARRQPFLNAGYPLAANTIKNDSYQRFPEKRQGPIFNQTLDEHLLGVQAHATLVAHSLPSLAQSLPALKNHKPLKKRSFDTRFAWQDKAADLATSLRPRAATQGAFIVNMASTGCGKTLANARVMNALADPATGMRCAFAIGLRTLTLQTGRSFQSDLGLGEDQLAIQVGGAASRALFEYWEQQAEATGSASRQELLDEAGTVLYEGNDQHPLLQRLTQDAKARALIAAPLLVCTVDHLTPATESLRGGRQIAPMLRLLSGDLVLDEPDDFGMADLPALTRLVHWAGLLGSRVLLSSATLPPALVEGLFLAYRAGRAVCQQHRSERPNEPVNICCLWVDEFHQTAQDCADGPTFRTAHTQYVQKRVTRLAQAEVRRLARIATLPDTWHGMKETERRQDFARVVLEQAWQLHQQPQNHSTDSASGKHVSLGLIRMANIAPLFDVALAIYQQGAPAPGVRIHLCVYHSQYPLLLRSAIEQQLDTLLNRRSKDNHDPALQRPALRALIDAHPEPHHLFIVLGSPVTEVGRDHDYDWAVVEPSSMRSLIQLAGRVRRHRPGAVDGVNMVVLDSNLRHYEHPGKAAFCKPGFEEKLLGVKPKPSDPGPHDYGWRFGLETHQVSLLFPELGRGSTPIDARPRIGSKAPLKPEHYLLDLELARMQDAMLVRTKQGTFITTVKRNATLHWYEPDPDHPRALWLTGLLPQYQRFRHDDMPREDVVVLPDEDEETLRLHRVEDGTRRGDKLYVSVHESLCHAIPEARLKSPSVSPWPPVSLMDELLTLAQAQGLSLQQCAQRYAIASLPSHRDGWLFHESLGFTVKK</sequence>
<dbReference type="InterPro" id="IPR048823">
    <property type="entry name" value="Cas3_I-F_Cas2"/>
</dbReference>
<dbReference type="Pfam" id="PF22590">
    <property type="entry name" value="Cas3-like_C_2"/>
    <property type="match status" value="1"/>
</dbReference>
<dbReference type="Proteomes" id="UP001501627">
    <property type="component" value="Unassembled WGS sequence"/>
</dbReference>
<accession>A0ABP7RR82</accession>
<evidence type="ECO:0000256" key="4">
    <source>
        <dbReference type="ARBA" id="ARBA00022741"/>
    </source>
</evidence>
<dbReference type="Gene3D" id="1.10.3210.30">
    <property type="match status" value="1"/>
</dbReference>
<dbReference type="RefSeq" id="WP_103045037.1">
    <property type="nucleotide sequence ID" value="NZ_BAABBP010000027.1"/>
</dbReference>
<evidence type="ECO:0000256" key="2">
    <source>
        <dbReference type="ARBA" id="ARBA00009046"/>
    </source>
</evidence>
<dbReference type="InterPro" id="IPR006483">
    <property type="entry name" value="CRISPR-assoc_Cas3_HD"/>
</dbReference>
<dbReference type="Gene3D" id="3.40.50.300">
    <property type="entry name" value="P-loop containing nucleotide triphosphate hydrolases"/>
    <property type="match status" value="1"/>
</dbReference>
<keyword evidence="6" id="KW-0347">Helicase</keyword>
<proteinExistence type="inferred from homology"/>
<keyword evidence="8" id="KW-0051">Antiviral defense</keyword>
<dbReference type="EMBL" id="BAABBP010000027">
    <property type="protein sequence ID" value="GAA4000997.1"/>
    <property type="molecule type" value="Genomic_DNA"/>
</dbReference>
<evidence type="ECO:0000256" key="3">
    <source>
        <dbReference type="ARBA" id="ARBA00022723"/>
    </source>
</evidence>
<comment type="similarity">
    <text evidence="2">In the central section; belongs to the CRISPR-associated helicase Cas3 family.</text>
</comment>
<keyword evidence="7" id="KW-0067">ATP-binding</keyword>
<evidence type="ECO:0000256" key="5">
    <source>
        <dbReference type="ARBA" id="ARBA00022801"/>
    </source>
</evidence>
<comment type="caution">
    <text evidence="10">The sequence shown here is derived from an EMBL/GenBank/DDBJ whole genome shotgun (WGS) entry which is preliminary data.</text>
</comment>
<keyword evidence="4" id="KW-0547">Nucleotide-binding</keyword>
<evidence type="ECO:0000256" key="6">
    <source>
        <dbReference type="ARBA" id="ARBA00022806"/>
    </source>
</evidence>
<feature type="domain" description="HD Cas3-type" evidence="9">
    <location>
        <begin position="102"/>
        <end position="356"/>
    </location>
</feature>
<evidence type="ECO:0000259" key="9">
    <source>
        <dbReference type="PROSITE" id="PS51643"/>
    </source>
</evidence>
<dbReference type="InterPro" id="IPR038257">
    <property type="entry name" value="CRISPR-assoc_Cas3_HD_sf"/>
</dbReference>
<reference evidence="11" key="1">
    <citation type="journal article" date="2019" name="Int. J. Syst. Evol. Microbiol.">
        <title>The Global Catalogue of Microorganisms (GCM) 10K type strain sequencing project: providing services to taxonomists for standard genome sequencing and annotation.</title>
        <authorList>
            <consortium name="The Broad Institute Genomics Platform"/>
            <consortium name="The Broad Institute Genome Sequencing Center for Infectious Disease"/>
            <person name="Wu L."/>
            <person name="Ma J."/>
        </authorList>
    </citation>
    <scope>NUCLEOTIDE SEQUENCE [LARGE SCALE GENOMIC DNA]</scope>
    <source>
        <strain evidence="11">JCM 17561</strain>
    </source>
</reference>
<dbReference type="PROSITE" id="PS51643">
    <property type="entry name" value="HD_CAS3"/>
    <property type="match status" value="1"/>
</dbReference>
<dbReference type="SUPFAM" id="SSF52540">
    <property type="entry name" value="P-loop containing nucleoside triphosphate hydrolases"/>
    <property type="match status" value="1"/>
</dbReference>
<evidence type="ECO:0000256" key="8">
    <source>
        <dbReference type="ARBA" id="ARBA00023118"/>
    </source>
</evidence>
<keyword evidence="3" id="KW-0479">Metal-binding</keyword>
<dbReference type="NCBIfam" id="TIGR02562">
    <property type="entry name" value="cas3_yersinia"/>
    <property type="match status" value="1"/>
</dbReference>
<comment type="similarity">
    <text evidence="1">In the N-terminal section; belongs to the CRISPR-associated nuclease Cas3-HD family.</text>
</comment>
<keyword evidence="11" id="KW-1185">Reference proteome</keyword>
<dbReference type="InterPro" id="IPR048824">
    <property type="entry name" value="Cas3-like_C"/>
</dbReference>
<keyword evidence="5" id="KW-0378">Hydrolase</keyword>
<name>A0ABP7RR82_9BURK</name>
<dbReference type="InterPro" id="IPR054712">
    <property type="entry name" value="Cas3-like_dom"/>
</dbReference>
<dbReference type="InterPro" id="IPR027417">
    <property type="entry name" value="P-loop_NTPase"/>
</dbReference>